<dbReference type="PANTHER" id="PTHR13285">
    <property type="entry name" value="ACYLTRANSFERASE"/>
    <property type="match status" value="1"/>
</dbReference>
<name>A0A9P4UA90_9PLEO</name>
<keyword evidence="5 6" id="KW-0472">Membrane</keyword>
<evidence type="ECO:0000313" key="8">
    <source>
        <dbReference type="Proteomes" id="UP000799764"/>
    </source>
</evidence>
<dbReference type="GO" id="GO:0016020">
    <property type="term" value="C:membrane"/>
    <property type="evidence" value="ECO:0007669"/>
    <property type="project" value="UniProtKB-SubCell"/>
</dbReference>
<dbReference type="AlphaFoldDB" id="A0A9P4UA90"/>
<feature type="transmembrane region" description="Helical" evidence="6">
    <location>
        <begin position="187"/>
        <end position="211"/>
    </location>
</feature>
<evidence type="ECO:0000256" key="3">
    <source>
        <dbReference type="ARBA" id="ARBA00022692"/>
    </source>
</evidence>
<feature type="transmembrane region" description="Helical" evidence="6">
    <location>
        <begin position="601"/>
        <end position="622"/>
    </location>
</feature>
<dbReference type="GO" id="GO:0006506">
    <property type="term" value="P:GPI anchor biosynthetic process"/>
    <property type="evidence" value="ECO:0007669"/>
    <property type="project" value="TreeGrafter"/>
</dbReference>
<comment type="similarity">
    <text evidence="2">Belongs to the membrane-bound acyltransferase family.</text>
</comment>
<evidence type="ECO:0000256" key="5">
    <source>
        <dbReference type="ARBA" id="ARBA00023136"/>
    </source>
</evidence>
<keyword evidence="8" id="KW-1185">Reference proteome</keyword>
<accession>A0A9P4UA90</accession>
<feature type="transmembrane region" description="Helical" evidence="6">
    <location>
        <begin position="223"/>
        <end position="241"/>
    </location>
</feature>
<feature type="transmembrane region" description="Helical" evidence="6">
    <location>
        <begin position="344"/>
        <end position="363"/>
    </location>
</feature>
<feature type="transmembrane region" description="Helical" evidence="6">
    <location>
        <begin position="529"/>
        <end position="548"/>
    </location>
</feature>
<dbReference type="EMBL" id="MU001501">
    <property type="protein sequence ID" value="KAF2444259.1"/>
    <property type="molecule type" value="Genomic_DNA"/>
</dbReference>
<dbReference type="InterPro" id="IPR051085">
    <property type="entry name" value="MB_O-acyltransferase"/>
</dbReference>
<evidence type="ECO:0000256" key="6">
    <source>
        <dbReference type="SAM" id="Phobius"/>
    </source>
</evidence>
<dbReference type="OrthoDB" id="420606at2759"/>
<dbReference type="InterPro" id="IPR004299">
    <property type="entry name" value="MBOAT_fam"/>
</dbReference>
<sequence>MALQYLRQLYSLDTLDTRFVVPANAPPKEALELTELDPAQSLPVRNGQVKSRQSIEDVQPSKWHTLEFKTYLALVSLCVFFMIKAVVDVSKESHTNFAKFEHLLSDGWIPGRKVDNTDLQYSSFRSNIIPLFFVVLLHPVLRKLYDGFWRADTYTQVRSSGANGLTMGLSAPAAADARMNQRISFDVPFAMIFIVALHGLSAFKIVAILYMNYCIAKKLPRSYVPAATWIFGVGILFANEFGKGYSYAAILGTFLPSSPTSEKEQAATNFGHTLDGYGGLIPRWEVLFNFTVLRLISFNMDYYWSTASHNNSSLEKKQLDPSNLSERDRVAIPAKHTDYSFRNYFAYTLYSPLYLAGPIVTFNDYMSQLRYRPHSITPKRTALYAVRFIVVLLTMEVMIHYMYMVAIFHARPDFTAYTPTQLSMLGFFNLKHIWLKLLLPWRFFRLWSLLDGIDPPENMVRCMSDNYAVTHFWRGWHRSFNKWALRYLFIPMGGSSAPGVWGQVRSVLNKLTVFSFIAIWHDIQLRLLMWGWLVTLFVLPEVIAGYVFPAKKWSDRPDAYRYLCGVGAVGEILLLMVANLVGFALGLDGLKDLVSGIFSSWSGLVFLGVACTALFMGVQIMFEWRESEKRRGIKMKC</sequence>
<comment type="caution">
    <text evidence="7">The sequence shown here is derived from an EMBL/GenBank/DDBJ whole genome shotgun (WGS) entry which is preliminary data.</text>
</comment>
<dbReference type="GO" id="GO:0005783">
    <property type="term" value="C:endoplasmic reticulum"/>
    <property type="evidence" value="ECO:0007669"/>
    <property type="project" value="TreeGrafter"/>
</dbReference>
<dbReference type="Proteomes" id="UP000799764">
    <property type="component" value="Unassembled WGS sequence"/>
</dbReference>
<evidence type="ECO:0000313" key="7">
    <source>
        <dbReference type="EMBL" id="KAF2444259.1"/>
    </source>
</evidence>
<comment type="subcellular location">
    <subcellularLocation>
        <location evidence="1">Membrane</location>
        <topology evidence="1">Multi-pass membrane protein</topology>
    </subcellularLocation>
</comment>
<proteinExistence type="inferred from homology"/>
<reference evidence="7" key="1">
    <citation type="journal article" date="2020" name="Stud. Mycol.">
        <title>101 Dothideomycetes genomes: a test case for predicting lifestyles and emergence of pathogens.</title>
        <authorList>
            <person name="Haridas S."/>
            <person name="Albert R."/>
            <person name="Binder M."/>
            <person name="Bloem J."/>
            <person name="Labutti K."/>
            <person name="Salamov A."/>
            <person name="Andreopoulos B."/>
            <person name="Baker S."/>
            <person name="Barry K."/>
            <person name="Bills G."/>
            <person name="Bluhm B."/>
            <person name="Cannon C."/>
            <person name="Castanera R."/>
            <person name="Culley D."/>
            <person name="Daum C."/>
            <person name="Ezra D."/>
            <person name="Gonzalez J."/>
            <person name="Henrissat B."/>
            <person name="Kuo A."/>
            <person name="Liang C."/>
            <person name="Lipzen A."/>
            <person name="Lutzoni F."/>
            <person name="Magnuson J."/>
            <person name="Mondo S."/>
            <person name="Nolan M."/>
            <person name="Ohm R."/>
            <person name="Pangilinan J."/>
            <person name="Park H.-J."/>
            <person name="Ramirez L."/>
            <person name="Alfaro M."/>
            <person name="Sun H."/>
            <person name="Tritt A."/>
            <person name="Yoshinaga Y."/>
            <person name="Zwiers L.-H."/>
            <person name="Turgeon B."/>
            <person name="Goodwin S."/>
            <person name="Spatafora J."/>
            <person name="Crous P."/>
            <person name="Grigoriev I."/>
        </authorList>
    </citation>
    <scope>NUCLEOTIDE SEQUENCE</scope>
    <source>
        <strain evidence="7">CBS 690.94</strain>
    </source>
</reference>
<evidence type="ECO:0000256" key="4">
    <source>
        <dbReference type="ARBA" id="ARBA00022989"/>
    </source>
</evidence>
<dbReference type="PANTHER" id="PTHR13285:SF18">
    <property type="entry name" value="PROTEIN-CYSTEINE N-PALMITOYLTRANSFERASE RASP"/>
    <property type="match status" value="1"/>
</dbReference>
<gene>
    <name evidence="7" type="ORF">P171DRAFT_521619</name>
</gene>
<dbReference type="GO" id="GO:0008374">
    <property type="term" value="F:O-acyltransferase activity"/>
    <property type="evidence" value="ECO:0007669"/>
    <property type="project" value="TreeGrafter"/>
</dbReference>
<protein>
    <submittedName>
        <fullName evidence="7">Glycerol:H+ symporter-like protein</fullName>
    </submittedName>
</protein>
<keyword evidence="4 6" id="KW-1133">Transmembrane helix</keyword>
<dbReference type="Pfam" id="PF03062">
    <property type="entry name" value="MBOAT"/>
    <property type="match status" value="1"/>
</dbReference>
<evidence type="ECO:0000256" key="2">
    <source>
        <dbReference type="ARBA" id="ARBA00010323"/>
    </source>
</evidence>
<feature type="transmembrane region" description="Helical" evidence="6">
    <location>
        <begin position="384"/>
        <end position="410"/>
    </location>
</feature>
<feature type="transmembrane region" description="Helical" evidence="6">
    <location>
        <begin position="560"/>
        <end position="581"/>
    </location>
</feature>
<keyword evidence="3 6" id="KW-0812">Transmembrane</keyword>
<evidence type="ECO:0000256" key="1">
    <source>
        <dbReference type="ARBA" id="ARBA00004141"/>
    </source>
</evidence>
<organism evidence="7 8">
    <name type="scientific">Karstenula rhodostoma CBS 690.94</name>
    <dbReference type="NCBI Taxonomy" id="1392251"/>
    <lineage>
        <taxon>Eukaryota</taxon>
        <taxon>Fungi</taxon>
        <taxon>Dikarya</taxon>
        <taxon>Ascomycota</taxon>
        <taxon>Pezizomycotina</taxon>
        <taxon>Dothideomycetes</taxon>
        <taxon>Pleosporomycetidae</taxon>
        <taxon>Pleosporales</taxon>
        <taxon>Massarineae</taxon>
        <taxon>Didymosphaeriaceae</taxon>
        <taxon>Karstenula</taxon>
    </lineage>
</organism>